<dbReference type="PANTHER" id="PTHR43098:SF3">
    <property type="entry name" value="L-ORNITHINE N(5)-MONOOXYGENASE-RELATED"/>
    <property type="match status" value="1"/>
</dbReference>
<dbReference type="InterPro" id="IPR050775">
    <property type="entry name" value="FAD-binding_Monooxygenases"/>
</dbReference>
<keyword evidence="4" id="KW-0274">FAD</keyword>
<comment type="similarity">
    <text evidence="2">Belongs to the FAD-binding monooxygenase family.</text>
</comment>
<evidence type="ECO:0000256" key="1">
    <source>
        <dbReference type="ARBA" id="ARBA00001974"/>
    </source>
</evidence>
<dbReference type="SUPFAM" id="SSF51905">
    <property type="entry name" value="FAD/NAD(P)-binding domain"/>
    <property type="match status" value="2"/>
</dbReference>
<gene>
    <name evidence="8" type="ORF">L207DRAFT_542755</name>
</gene>
<reference evidence="8 9" key="1">
    <citation type="submission" date="2016-04" db="EMBL/GenBank/DDBJ databases">
        <title>A degradative enzymes factory behind the ericoid mycorrhizal symbiosis.</title>
        <authorList>
            <consortium name="DOE Joint Genome Institute"/>
            <person name="Martino E."/>
            <person name="Morin E."/>
            <person name="Grelet G."/>
            <person name="Kuo A."/>
            <person name="Kohler A."/>
            <person name="Daghino S."/>
            <person name="Barry K."/>
            <person name="Choi C."/>
            <person name="Cichocki N."/>
            <person name="Clum A."/>
            <person name="Copeland A."/>
            <person name="Hainaut M."/>
            <person name="Haridas S."/>
            <person name="Labutti K."/>
            <person name="Lindquist E."/>
            <person name="Lipzen A."/>
            <person name="Khouja H.-R."/>
            <person name="Murat C."/>
            <person name="Ohm R."/>
            <person name="Olson A."/>
            <person name="Spatafora J."/>
            <person name="Veneault-Fourrey C."/>
            <person name="Henrissat B."/>
            <person name="Grigoriev I."/>
            <person name="Martin F."/>
            <person name="Perotto S."/>
        </authorList>
    </citation>
    <scope>NUCLEOTIDE SEQUENCE [LARGE SCALE GENOMIC DNA]</scope>
    <source>
        <strain evidence="8 9">F</strain>
    </source>
</reference>
<dbReference type="Pfam" id="PF00743">
    <property type="entry name" value="FMO-like"/>
    <property type="match status" value="1"/>
</dbReference>
<proteinExistence type="inferred from homology"/>
<keyword evidence="7" id="KW-0503">Monooxygenase</keyword>
<keyword evidence="5" id="KW-0521">NADP</keyword>
<evidence type="ECO:0000256" key="2">
    <source>
        <dbReference type="ARBA" id="ARBA00010139"/>
    </source>
</evidence>
<keyword evidence="6" id="KW-0560">Oxidoreductase</keyword>
<evidence type="ECO:0000256" key="6">
    <source>
        <dbReference type="ARBA" id="ARBA00023002"/>
    </source>
</evidence>
<dbReference type="AlphaFoldDB" id="A0A2J6RYD3"/>
<keyword evidence="3" id="KW-0285">Flavoprotein</keyword>
<dbReference type="PRINTS" id="PR00411">
    <property type="entry name" value="PNDRDTASEI"/>
</dbReference>
<dbReference type="GO" id="GO:0004499">
    <property type="term" value="F:N,N-dimethylaniline monooxygenase activity"/>
    <property type="evidence" value="ECO:0007669"/>
    <property type="project" value="InterPro"/>
</dbReference>
<comment type="cofactor">
    <cofactor evidence="1">
        <name>FAD</name>
        <dbReference type="ChEBI" id="CHEBI:57692"/>
    </cofactor>
</comment>
<evidence type="ECO:0000256" key="4">
    <source>
        <dbReference type="ARBA" id="ARBA00022827"/>
    </source>
</evidence>
<evidence type="ECO:0000256" key="7">
    <source>
        <dbReference type="ARBA" id="ARBA00023033"/>
    </source>
</evidence>
<evidence type="ECO:0000313" key="8">
    <source>
        <dbReference type="EMBL" id="PMD43522.1"/>
    </source>
</evidence>
<name>A0A2J6RYD3_HYAVF</name>
<evidence type="ECO:0000256" key="5">
    <source>
        <dbReference type="ARBA" id="ARBA00022857"/>
    </source>
</evidence>
<accession>A0A2J6RYD3</accession>
<dbReference type="GO" id="GO:0050661">
    <property type="term" value="F:NADP binding"/>
    <property type="evidence" value="ECO:0007669"/>
    <property type="project" value="InterPro"/>
</dbReference>
<evidence type="ECO:0000256" key="3">
    <source>
        <dbReference type="ARBA" id="ARBA00022630"/>
    </source>
</evidence>
<organism evidence="8 9">
    <name type="scientific">Hyaloscypha variabilis (strain UAMH 11265 / GT02V1 / F)</name>
    <name type="common">Meliniomyces variabilis</name>
    <dbReference type="NCBI Taxonomy" id="1149755"/>
    <lineage>
        <taxon>Eukaryota</taxon>
        <taxon>Fungi</taxon>
        <taxon>Dikarya</taxon>
        <taxon>Ascomycota</taxon>
        <taxon>Pezizomycotina</taxon>
        <taxon>Leotiomycetes</taxon>
        <taxon>Helotiales</taxon>
        <taxon>Hyaloscyphaceae</taxon>
        <taxon>Hyaloscypha</taxon>
        <taxon>Hyaloscypha variabilis</taxon>
    </lineage>
</organism>
<dbReference type="OrthoDB" id="66881at2759"/>
<evidence type="ECO:0000313" key="9">
    <source>
        <dbReference type="Proteomes" id="UP000235786"/>
    </source>
</evidence>
<dbReference type="InterPro" id="IPR036188">
    <property type="entry name" value="FAD/NAD-bd_sf"/>
</dbReference>
<protein>
    <submittedName>
        <fullName evidence="8">FAD/NAD(P)-binding domain-containing protein</fullName>
    </submittedName>
</protein>
<dbReference type="EMBL" id="KZ613942">
    <property type="protein sequence ID" value="PMD43522.1"/>
    <property type="molecule type" value="Genomic_DNA"/>
</dbReference>
<dbReference type="Proteomes" id="UP000235786">
    <property type="component" value="Unassembled WGS sequence"/>
</dbReference>
<sequence length="574" mass="64858">MAAAATQKSQQLPERVIKSELAQYARRRETSGPYADNLDLDVLIVGAGFSGIYLLYEMRKQGYKTTLYDAGTGFGGTWRWNCYPGARVDSPVPIYQLSIPEVYNTWNFTTNYPDWQELQAYFDHCDKVCNLSKDTAFETVVTSAEFDEEAGKWTVKTADGRTAKTRFLIIAAGFAAKRYIPDYKSMEKFKGVIHHSSFWPPEDVNVKGKRVAVVGTGASGVQIAQEWGPKVEHLTLFQRTPNLALPMGRRPMSKEEQDGLRPYYKEVLELRERCFAGFTYDFAEHDTFDHTPKQREEFFESLWERAGFALWLGGYKDYLFDMKANREAYNFWAKKQRQRIKNPAKRDLLCPLEPPHAFGIKRPCLEQNYYEVLDQDNVDIVDISEKGGNQIVEFTETGIKTADGKVHEVDVVALATGFDITTGGMTSMGLKSVNGTYLKDEWKASANTYLGTTISGYPNMFHLYGPHGPTLLSNGPSSVEIQGRWIRDAINLINKQGLKSINATPEATKEWKQRINDLSNATLMPTTRSTYMGGSVPGKAFEQVNYAGGVDKYRGEIREVLKDWRGFQTVPLTA</sequence>
<dbReference type="GO" id="GO:0050660">
    <property type="term" value="F:flavin adenine dinucleotide binding"/>
    <property type="evidence" value="ECO:0007669"/>
    <property type="project" value="InterPro"/>
</dbReference>
<dbReference type="InterPro" id="IPR020946">
    <property type="entry name" value="Flavin_mOase-like"/>
</dbReference>
<dbReference type="PANTHER" id="PTHR43098">
    <property type="entry name" value="L-ORNITHINE N(5)-MONOOXYGENASE-RELATED"/>
    <property type="match status" value="1"/>
</dbReference>
<dbReference type="Gene3D" id="3.50.50.60">
    <property type="entry name" value="FAD/NAD(P)-binding domain"/>
    <property type="match status" value="2"/>
</dbReference>
<keyword evidence="9" id="KW-1185">Reference proteome</keyword>